<dbReference type="InterPro" id="IPR000601">
    <property type="entry name" value="PKD_dom"/>
</dbReference>
<feature type="domain" description="PKD" evidence="1">
    <location>
        <begin position="24"/>
        <end position="74"/>
    </location>
</feature>
<dbReference type="PANTHER" id="PTHR36842:SF1">
    <property type="entry name" value="PROTEIN TOLB"/>
    <property type="match status" value="1"/>
</dbReference>
<dbReference type="CDD" id="cd00146">
    <property type="entry name" value="PKD"/>
    <property type="match status" value="4"/>
</dbReference>
<dbReference type="KEGG" id="mefw:F1737_10915"/>
<dbReference type="InterPro" id="IPR013783">
    <property type="entry name" value="Ig-like_fold"/>
</dbReference>
<accession>A0AA97FFN8</accession>
<gene>
    <name evidence="2" type="ORF">F1737_10915</name>
</gene>
<dbReference type="EMBL" id="CP043875">
    <property type="protein sequence ID" value="WOF17153.1"/>
    <property type="molecule type" value="Genomic_DNA"/>
</dbReference>
<feature type="domain" description="PKD" evidence="1">
    <location>
        <begin position="198"/>
        <end position="284"/>
    </location>
</feature>
<dbReference type="SMART" id="SM00089">
    <property type="entry name" value="PKD"/>
    <property type="match status" value="4"/>
</dbReference>
<dbReference type="FunFam" id="2.60.40.10:FF:000270">
    <property type="entry name" value="Cell surface protein"/>
    <property type="match status" value="1"/>
</dbReference>
<dbReference type="AlphaFoldDB" id="A0AA97FFN8"/>
<proteinExistence type="predicted"/>
<evidence type="ECO:0000313" key="2">
    <source>
        <dbReference type="EMBL" id="WOF17153.1"/>
    </source>
</evidence>
<dbReference type="PROSITE" id="PS50093">
    <property type="entry name" value="PKD"/>
    <property type="match status" value="4"/>
</dbReference>
<keyword evidence="3" id="KW-1185">Reference proteome</keyword>
<feature type="domain" description="PKD" evidence="1">
    <location>
        <begin position="148"/>
        <end position="200"/>
    </location>
</feature>
<name>A0AA97FFN8_9EURY</name>
<dbReference type="RefSeq" id="WP_317136610.1">
    <property type="nucleotide sequence ID" value="NZ_CP043875.1"/>
</dbReference>
<evidence type="ECO:0000313" key="3">
    <source>
        <dbReference type="Proteomes" id="UP001301797"/>
    </source>
</evidence>
<dbReference type="Pfam" id="PF18911">
    <property type="entry name" value="PKD_4"/>
    <property type="match status" value="4"/>
</dbReference>
<sequence length="444" mass="48354">MDFVKRIVLLMLVGMSLICSVYAGTAGYSYTNPDSADYMTVTFTGTSSGGTPVSWSWNFGDSTTGTGQSIQHTYEYIDTGSLIHSVNLTVTFDDNTTASFEDNINIDEPTLHASFTSDPAISLDKITGYAPLPVTVTDTTIGRHETDWNWGDGTDTSSVNPGSHTYQTSGTYTLRLTVTRDSSTSTYSRYVVVKEPDVTAAFSANITKGIAPLTVEFTDESSGDIDSWEWEIVGDGFSTTRTDENFVYTFEKADTYTVLLRASGTGGTDTEEKKDYITVTPNITASFKATPPLTGYAPLKVQFTDTSVGHPNITSWHWDFGDYRQSNEPNPLHTYQDAGTFTVILTVENDQGEISATKTDYITVKGEATPTPTKTPTPTPKVTLMPTPTTAVTADNSKETTLSAGGQTGTRIFGIPGTEFFRSEITKFYGLYKEYVYLVKHIGG</sequence>
<dbReference type="GeneID" id="85230686"/>
<dbReference type="InterPro" id="IPR035986">
    <property type="entry name" value="PKD_dom_sf"/>
</dbReference>
<organism evidence="2 3">
    <name type="scientific">Methanochimaera problematica</name>
    <dbReference type="NCBI Taxonomy" id="2609417"/>
    <lineage>
        <taxon>Archaea</taxon>
        <taxon>Methanobacteriati</taxon>
        <taxon>Methanobacteriota</taxon>
        <taxon>Stenosarchaea group</taxon>
        <taxon>Methanomicrobia</taxon>
        <taxon>Methanomicrobiales</taxon>
        <taxon>Methanomicrobiaceae</taxon>
        <taxon>Methanochimaera</taxon>
    </lineage>
</organism>
<dbReference type="SUPFAM" id="SSF49299">
    <property type="entry name" value="PKD domain"/>
    <property type="match status" value="4"/>
</dbReference>
<evidence type="ECO:0000259" key="1">
    <source>
        <dbReference type="PROSITE" id="PS50093"/>
    </source>
</evidence>
<dbReference type="Proteomes" id="UP001301797">
    <property type="component" value="Chromosome"/>
</dbReference>
<dbReference type="Gene3D" id="2.60.40.10">
    <property type="entry name" value="Immunoglobulins"/>
    <property type="match status" value="4"/>
</dbReference>
<reference evidence="2 3" key="1">
    <citation type="submission" date="2019-09" db="EMBL/GenBank/DDBJ databases">
        <title>The complete genome of Methanoplanus sp. FWC-SCC4.</title>
        <authorList>
            <person name="Chen S.-C."/>
            <person name="Zhou Y.-Z."/>
            <person name="Lai M.-C."/>
        </authorList>
    </citation>
    <scope>NUCLEOTIDE SEQUENCE [LARGE SCALE GENOMIC DNA]</scope>
    <source>
        <strain evidence="2 3">FWC-SCC4</strain>
    </source>
</reference>
<protein>
    <submittedName>
        <fullName evidence="2">PKD domain-containing protein</fullName>
    </submittedName>
</protein>
<feature type="domain" description="PKD" evidence="1">
    <location>
        <begin position="284"/>
        <end position="369"/>
    </location>
</feature>
<dbReference type="InterPro" id="IPR022409">
    <property type="entry name" value="PKD/Chitinase_dom"/>
</dbReference>
<dbReference type="PANTHER" id="PTHR36842">
    <property type="entry name" value="PROTEIN TOLB HOMOLOG"/>
    <property type="match status" value="1"/>
</dbReference>